<dbReference type="RefSeq" id="WP_062819482.1">
    <property type="nucleotide sequence ID" value="NZ_CP014352.1"/>
</dbReference>
<dbReference type="Proteomes" id="UP000178666">
    <property type="component" value="Chromosome"/>
</dbReference>
<dbReference type="EMBL" id="CP014352">
    <property type="protein sequence ID" value="AMS05374.1"/>
    <property type="molecule type" value="Genomic_DNA"/>
</dbReference>
<feature type="region of interest" description="Disordered" evidence="1">
    <location>
        <begin position="42"/>
        <end position="68"/>
    </location>
</feature>
<protein>
    <submittedName>
        <fullName evidence="2">Uncharacterized protein</fullName>
    </submittedName>
</protein>
<evidence type="ECO:0000313" key="2">
    <source>
        <dbReference type="EMBL" id="AMS05374.1"/>
    </source>
</evidence>
<name>A0AAC8YF96_9ACTN</name>
<evidence type="ECO:0000256" key="1">
    <source>
        <dbReference type="SAM" id="MobiDB-lite"/>
    </source>
</evidence>
<evidence type="ECO:0000313" key="5">
    <source>
        <dbReference type="Proteomes" id="UP000178666"/>
    </source>
</evidence>
<proteinExistence type="predicted"/>
<reference evidence="2 4" key="2">
    <citation type="submission" date="2016-02" db="EMBL/GenBank/DDBJ databases">
        <title>Complete Genome Sequence of Propionibacterium acidipropionici ATCC 55737.</title>
        <authorList>
            <person name="Luna Flores C.H."/>
            <person name="Nielsen L.K."/>
            <person name="Marcellin E."/>
        </authorList>
    </citation>
    <scope>NUCLEOTIDE SEQUENCE [LARGE SCALE GENOMIC DNA]</scope>
    <source>
        <strain evidence="2 4">ATCC 55737</strain>
    </source>
</reference>
<sequence>MEDNEDASTRVPLLADPGLPTRLARSAREDAQTTLADALHRPAALEARTSPLSRSITPGPDVAMHTAG</sequence>
<evidence type="ECO:0000313" key="3">
    <source>
        <dbReference type="EMBL" id="AOZ46849.1"/>
    </source>
</evidence>
<dbReference type="EMBL" id="CP015970">
    <property type="protein sequence ID" value="AOZ46849.1"/>
    <property type="molecule type" value="Genomic_DNA"/>
</dbReference>
<organism evidence="2 4">
    <name type="scientific">Acidipropionibacterium acidipropionici</name>
    <dbReference type="NCBI Taxonomy" id="1748"/>
    <lineage>
        <taxon>Bacteria</taxon>
        <taxon>Bacillati</taxon>
        <taxon>Actinomycetota</taxon>
        <taxon>Actinomycetes</taxon>
        <taxon>Propionibacteriales</taxon>
        <taxon>Propionibacteriaceae</taxon>
        <taxon>Acidipropionibacterium</taxon>
    </lineage>
</organism>
<dbReference type="AlphaFoldDB" id="A0AAC8YF96"/>
<dbReference type="Proteomes" id="UP000075221">
    <property type="component" value="Chromosome"/>
</dbReference>
<keyword evidence="5" id="KW-1185">Reference proteome</keyword>
<evidence type="ECO:0000313" key="4">
    <source>
        <dbReference type="Proteomes" id="UP000075221"/>
    </source>
</evidence>
<reference evidence="3 5" key="1">
    <citation type="journal article" date="2016" name="Plant Dis.">
        <title>Improved production of propionic acid using genome shuffling.</title>
        <authorList>
            <person name="Luna-Flores C.H."/>
            <person name="Palfreyman R.W."/>
            <person name="Kromer J.O."/>
            <person name="Nielsen L.K."/>
            <person name="Marcellin E."/>
        </authorList>
    </citation>
    <scope>NUCLEOTIDE SEQUENCE [LARGE SCALE GENOMIC DNA]</scope>
    <source>
        <strain evidence="3 5">F3E8</strain>
    </source>
</reference>
<gene>
    <name evidence="3" type="ORF">A8L58_09265</name>
    <name evidence="2" type="ORF">AXH35_07810</name>
</gene>
<accession>A0AAC8YF96</accession>